<dbReference type="InterPro" id="IPR037608">
    <property type="entry name" value="STIM1/2"/>
</dbReference>
<dbReference type="Gene3D" id="1.10.238.180">
    <property type="match status" value="1"/>
</dbReference>
<evidence type="ECO:0000256" key="1">
    <source>
        <dbReference type="SAM" id="Coils"/>
    </source>
</evidence>
<dbReference type="Proteomes" id="UP000001357">
    <property type="component" value="Unassembled WGS sequence"/>
</dbReference>
<gene>
    <name evidence="6" type="ORF">MONBRDRAFT_35825</name>
</gene>
<evidence type="ECO:0000259" key="5">
    <source>
        <dbReference type="Pfam" id="PF16533"/>
    </source>
</evidence>
<dbReference type="GO" id="GO:0016020">
    <property type="term" value="C:membrane"/>
    <property type="evidence" value="ECO:0007669"/>
    <property type="project" value="UniProtKB-SubCell"/>
</dbReference>
<accession>A9US15</accession>
<dbReference type="eggNOG" id="KOG4403">
    <property type="taxonomic scope" value="Eukaryota"/>
</dbReference>
<organism evidence="6 7">
    <name type="scientific">Monosiga brevicollis</name>
    <name type="common">Choanoflagellate</name>
    <dbReference type="NCBI Taxonomy" id="81824"/>
    <lineage>
        <taxon>Eukaryota</taxon>
        <taxon>Choanoflagellata</taxon>
        <taxon>Craspedida</taxon>
        <taxon>Salpingoecidae</taxon>
        <taxon>Monosiga</taxon>
    </lineage>
</organism>
<name>A9US15_MONBE</name>
<feature type="compositionally biased region" description="Polar residues" evidence="2">
    <location>
        <begin position="363"/>
        <end position="373"/>
    </location>
</feature>
<keyword evidence="3" id="KW-0472">Membrane</keyword>
<evidence type="ECO:0000313" key="6">
    <source>
        <dbReference type="EMBL" id="EDQ91700.1"/>
    </source>
</evidence>
<evidence type="ECO:0000256" key="2">
    <source>
        <dbReference type="SAM" id="MobiDB-lite"/>
    </source>
</evidence>
<dbReference type="SMR" id="A9US15"/>
<dbReference type="KEGG" id="mbr:MONBRDRAFT_35825"/>
<keyword evidence="7" id="KW-1185">Reference proteome</keyword>
<dbReference type="Pfam" id="PF16533">
    <property type="entry name" value="SOAR"/>
    <property type="match status" value="1"/>
</dbReference>
<sequence length="386" mass="43774">MARSACWLWATLIALGSASVARGPVTPGTSSTNAEMQAISLLHSSIDYNRDGVIDEAETAGILKDAYMSDEDTSEFLTESHEYFQLDALRDLREIYEAWLANPARNWTVQEVAEWALREVGSVDTARLLREAQVNGTPAISQMLPMLATNDTLLKNFALSAQTRARLKIRSMDIILFGPPPSDLWQYAIVAVSILLALSSLLLLAHHLRQSKALAQELERLKSDSDELTTMRGQMHEVERFLNDNRHEGVRQLEAENRRLSGQLDANARDLIHQCFERETALFKFKAKSIDERQQEVASEYEKLTNRRGALFNLRMAHSTKPHELELAMTKIKADMAALIEEGHERRQRWSQIQDIFKLNLQPRRSSSANSKSTHSEHLRRRATGK</sequence>
<evidence type="ECO:0000256" key="3">
    <source>
        <dbReference type="SAM" id="Phobius"/>
    </source>
</evidence>
<keyword evidence="4" id="KW-0732">Signal</keyword>
<dbReference type="AlphaFoldDB" id="A9US15"/>
<dbReference type="GO" id="GO:0005246">
    <property type="term" value="F:calcium channel regulator activity"/>
    <property type="evidence" value="ECO:0007669"/>
    <property type="project" value="InterPro"/>
</dbReference>
<evidence type="ECO:0000313" key="7">
    <source>
        <dbReference type="Proteomes" id="UP000001357"/>
    </source>
</evidence>
<feature type="region of interest" description="Disordered" evidence="2">
    <location>
        <begin position="361"/>
        <end position="386"/>
    </location>
</feature>
<dbReference type="PANTHER" id="PTHR15136">
    <property type="entry name" value="STROMAL INTERACTION MOLECULE HOMOLOG"/>
    <property type="match status" value="1"/>
</dbReference>
<feature type="chain" id="PRO_5002744658" description="STIM1/2 Orai1-activating region domain-containing protein" evidence="4">
    <location>
        <begin position="22"/>
        <end position="386"/>
    </location>
</feature>
<dbReference type="GeneID" id="5888764"/>
<dbReference type="InterPro" id="IPR032393">
    <property type="entry name" value="SOAR_STIM1/2"/>
</dbReference>
<feature type="domain" description="STIM1/2 Orai1-activating region" evidence="5">
    <location>
        <begin position="269"/>
        <end position="360"/>
    </location>
</feature>
<dbReference type="EMBL" id="CH991544">
    <property type="protein sequence ID" value="EDQ91700.1"/>
    <property type="molecule type" value="Genomic_DNA"/>
</dbReference>
<keyword evidence="3" id="KW-1133">Transmembrane helix</keyword>
<dbReference type="PANTHER" id="PTHR15136:SF5">
    <property type="entry name" value="STROMAL INTERACTION MOLECULE HOMOLOG"/>
    <property type="match status" value="1"/>
</dbReference>
<dbReference type="OMA" id="RRENKFH"/>
<reference evidence="6 7" key="1">
    <citation type="journal article" date="2008" name="Nature">
        <title>The genome of the choanoflagellate Monosiga brevicollis and the origin of metazoans.</title>
        <authorList>
            <consortium name="JGI Sequencing"/>
            <person name="King N."/>
            <person name="Westbrook M.J."/>
            <person name="Young S.L."/>
            <person name="Kuo A."/>
            <person name="Abedin M."/>
            <person name="Chapman J."/>
            <person name="Fairclough S."/>
            <person name="Hellsten U."/>
            <person name="Isogai Y."/>
            <person name="Letunic I."/>
            <person name="Marr M."/>
            <person name="Pincus D."/>
            <person name="Putnam N."/>
            <person name="Rokas A."/>
            <person name="Wright K.J."/>
            <person name="Zuzow R."/>
            <person name="Dirks W."/>
            <person name="Good M."/>
            <person name="Goodstein D."/>
            <person name="Lemons D."/>
            <person name="Li W."/>
            <person name="Lyons J.B."/>
            <person name="Morris A."/>
            <person name="Nichols S."/>
            <person name="Richter D.J."/>
            <person name="Salamov A."/>
            <person name="Bork P."/>
            <person name="Lim W.A."/>
            <person name="Manning G."/>
            <person name="Miller W.T."/>
            <person name="McGinnis W."/>
            <person name="Shapiro H."/>
            <person name="Tjian R."/>
            <person name="Grigoriev I.V."/>
            <person name="Rokhsar D."/>
        </authorList>
    </citation>
    <scope>NUCLEOTIDE SEQUENCE [LARGE SCALE GENOMIC DNA]</scope>
    <source>
        <strain evidence="7">MX1 / ATCC 50154</strain>
    </source>
</reference>
<dbReference type="STRING" id="81824.A9US15"/>
<feature type="coiled-coil region" evidence="1">
    <location>
        <begin position="204"/>
        <end position="307"/>
    </location>
</feature>
<dbReference type="InParanoid" id="A9US15"/>
<feature type="transmembrane region" description="Helical" evidence="3">
    <location>
        <begin position="184"/>
        <end position="205"/>
    </location>
</feature>
<dbReference type="RefSeq" id="XP_001742986.1">
    <property type="nucleotide sequence ID" value="XM_001742934.1"/>
</dbReference>
<protein>
    <recommendedName>
        <fullName evidence="5">STIM1/2 Orai1-activating region domain-containing protein</fullName>
    </recommendedName>
</protein>
<proteinExistence type="predicted"/>
<keyword evidence="1" id="KW-0175">Coiled coil</keyword>
<dbReference type="FunCoup" id="A9US15">
    <property type="interactions" value="996"/>
</dbReference>
<feature type="signal peptide" evidence="4">
    <location>
        <begin position="1"/>
        <end position="21"/>
    </location>
</feature>
<keyword evidence="3" id="KW-0812">Transmembrane</keyword>
<evidence type="ECO:0000256" key="4">
    <source>
        <dbReference type="SAM" id="SignalP"/>
    </source>
</evidence>
<dbReference type="Gene3D" id="1.10.287.3550">
    <property type="match status" value="1"/>
</dbReference>